<organism evidence="1 2">
    <name type="scientific">Yersinia similis</name>
    <dbReference type="NCBI Taxonomy" id="367190"/>
    <lineage>
        <taxon>Bacteria</taxon>
        <taxon>Pseudomonadati</taxon>
        <taxon>Pseudomonadota</taxon>
        <taxon>Gammaproteobacteria</taxon>
        <taxon>Enterobacterales</taxon>
        <taxon>Yersiniaceae</taxon>
        <taxon>Yersinia</taxon>
    </lineage>
</organism>
<dbReference type="AlphaFoldDB" id="A0A0T9QNX4"/>
<evidence type="ECO:0000313" key="1">
    <source>
        <dbReference type="EMBL" id="CNI20925.1"/>
    </source>
</evidence>
<accession>A0A0T9QNX4</accession>
<gene>
    <name evidence="1" type="ORF">ERS008667_02740</name>
</gene>
<reference evidence="1 2" key="1">
    <citation type="submission" date="2015-03" db="EMBL/GenBank/DDBJ databases">
        <authorList>
            <person name="Murphy D."/>
        </authorList>
    </citation>
    <scope>NUCLEOTIDE SEQUENCE [LARGE SCALE GENOMIC DNA]</scope>
    <source>
        <strain evidence="1 2">Y233</strain>
    </source>
</reference>
<proteinExistence type="predicted"/>
<dbReference type="EMBL" id="CQBK01000019">
    <property type="protein sequence ID" value="CNI20925.1"/>
    <property type="molecule type" value="Genomic_DNA"/>
</dbReference>
<evidence type="ECO:0000313" key="2">
    <source>
        <dbReference type="Proteomes" id="UP000038204"/>
    </source>
</evidence>
<protein>
    <submittedName>
        <fullName evidence="1">Uncharacterized protein</fullName>
    </submittedName>
</protein>
<sequence length="39" mass="4816">MGYFLPLLFIHEKYSQIKNINYIYNIPTKLFYNFKITLI</sequence>
<name>A0A0T9QNX4_9GAMM</name>
<dbReference type="Proteomes" id="UP000038204">
    <property type="component" value="Unassembled WGS sequence"/>
</dbReference>